<keyword evidence="7 10" id="KW-0472">Membrane</keyword>
<feature type="transmembrane region" description="Helical" evidence="10">
    <location>
        <begin position="134"/>
        <end position="153"/>
    </location>
</feature>
<evidence type="ECO:0000313" key="11">
    <source>
        <dbReference type="EMBL" id="AOE48028.1"/>
    </source>
</evidence>
<sequence length="400" mass="46130">MESSTYQHSKTTVFFYRLSFVVYILGLPNFWLEDLKLSKTFVKFFDKFTKFNNLLIYLLILFEFGSFLTQENLSVKQKSNLLLYAISHPMLCMFRVMMARLKEKVRKVMYSLTVELKRVHNDPEVERQMLASTYMYMFAVLFSCLLSMIMYAAEAIWEVVRDDVTFTTLVTAYPDVHDKSTLADVVRALCFITWWIFLTRIIGVYILVIPLTTCLSHQYKNLQSYFLSLGDIFDRNDLSQTEKEDKYEAGFKVGIQLHSDTLRCTKQTQEVCRGVFSGQILFNMILLVLLMAQMANSERTLVNLCAAVFTASAVLITTGFYMWNAGDVTVEASHLATAIYLSGWYHNQGQASARIRKLVVITLSQAQRPVVLKGFGYIDLSYQSYLRIVKASYSVFSVIY</sequence>
<reference evidence="11" key="1">
    <citation type="journal article" date="2016" name="J. Asia-Pac. Entomol.">
        <title>Molecular identification and sex distribution of two chemosensory receptor families in Athetis lepigone by antennal transcriptome analysis.</title>
        <authorList>
            <person name="Zhang Y.-N."/>
            <person name="Ma J.-F."/>
            <person name="Sun L."/>
            <person name="Dong Z.-P."/>
            <person name="Li Z.-Q."/>
            <person name="Zhu X.-Y."/>
            <person name="Wang Y."/>
            <person name="Wang L."/>
            <person name="Deng D.-G."/>
            <person name="Li J.-B."/>
        </authorList>
    </citation>
    <scope>NUCLEOTIDE SEQUENCE</scope>
</reference>
<keyword evidence="8 10" id="KW-0675">Receptor</keyword>
<comment type="subcellular location">
    <subcellularLocation>
        <location evidence="1 10">Cell membrane</location>
        <topology evidence="1 10">Multi-pass membrane protein</topology>
    </subcellularLocation>
</comment>
<feature type="transmembrane region" description="Helical" evidence="10">
    <location>
        <begin position="301"/>
        <end position="323"/>
    </location>
</feature>
<dbReference type="GO" id="GO:0005549">
    <property type="term" value="F:odorant binding"/>
    <property type="evidence" value="ECO:0007669"/>
    <property type="project" value="InterPro"/>
</dbReference>
<keyword evidence="5 10" id="KW-0552">Olfaction</keyword>
<keyword evidence="3 10" id="KW-0716">Sensory transduction</keyword>
<dbReference type="PANTHER" id="PTHR21137">
    <property type="entry name" value="ODORANT RECEPTOR"/>
    <property type="match status" value="1"/>
</dbReference>
<dbReference type="EMBL" id="KT588118">
    <property type="protein sequence ID" value="AOE48028.1"/>
    <property type="molecule type" value="mRNA"/>
</dbReference>
<dbReference type="GO" id="GO:0004984">
    <property type="term" value="F:olfactory receptor activity"/>
    <property type="evidence" value="ECO:0007669"/>
    <property type="project" value="InterPro"/>
</dbReference>
<evidence type="ECO:0000256" key="4">
    <source>
        <dbReference type="ARBA" id="ARBA00022692"/>
    </source>
</evidence>
<accession>A0A1B3B736</accession>
<name>A0A1B3B736_ATHLE</name>
<evidence type="ECO:0000256" key="9">
    <source>
        <dbReference type="ARBA" id="ARBA00023224"/>
    </source>
</evidence>
<keyword evidence="4 10" id="KW-0812">Transmembrane</keyword>
<evidence type="ECO:0000256" key="8">
    <source>
        <dbReference type="ARBA" id="ARBA00023170"/>
    </source>
</evidence>
<comment type="similarity">
    <text evidence="10">Belongs to the insect chemoreceptor superfamily. Heteromeric odorant receptor channel (TC 1.A.69) family.</text>
</comment>
<keyword evidence="2" id="KW-1003">Cell membrane</keyword>
<evidence type="ECO:0000256" key="10">
    <source>
        <dbReference type="RuleBase" id="RU351113"/>
    </source>
</evidence>
<feature type="transmembrane region" description="Helical" evidence="10">
    <location>
        <begin position="275"/>
        <end position="295"/>
    </location>
</feature>
<evidence type="ECO:0000256" key="5">
    <source>
        <dbReference type="ARBA" id="ARBA00022725"/>
    </source>
</evidence>
<protein>
    <recommendedName>
        <fullName evidence="10">Odorant receptor</fullName>
    </recommendedName>
</protein>
<dbReference type="GO" id="GO:0007165">
    <property type="term" value="P:signal transduction"/>
    <property type="evidence" value="ECO:0007669"/>
    <property type="project" value="UniProtKB-KW"/>
</dbReference>
<feature type="transmembrane region" description="Helical" evidence="10">
    <location>
        <begin position="192"/>
        <end position="215"/>
    </location>
</feature>
<dbReference type="InterPro" id="IPR004117">
    <property type="entry name" value="7tm6_olfct_rcpt"/>
</dbReference>
<feature type="transmembrane region" description="Helical" evidence="10">
    <location>
        <begin position="53"/>
        <end position="69"/>
    </location>
</feature>
<evidence type="ECO:0000256" key="6">
    <source>
        <dbReference type="ARBA" id="ARBA00022989"/>
    </source>
</evidence>
<keyword evidence="9 10" id="KW-0807">Transducer</keyword>
<organism evidence="11">
    <name type="scientific">Athetis lepigone</name>
    <name type="common">Moth</name>
    <name type="synonym">Proxenus lepigone</name>
    <dbReference type="NCBI Taxonomy" id="1223490"/>
    <lineage>
        <taxon>Eukaryota</taxon>
        <taxon>Metazoa</taxon>
        <taxon>Ecdysozoa</taxon>
        <taxon>Arthropoda</taxon>
        <taxon>Hexapoda</taxon>
        <taxon>Insecta</taxon>
        <taxon>Pterygota</taxon>
        <taxon>Neoptera</taxon>
        <taxon>Endopterygota</taxon>
        <taxon>Lepidoptera</taxon>
        <taxon>Glossata</taxon>
        <taxon>Ditrysia</taxon>
        <taxon>Noctuoidea</taxon>
        <taxon>Noctuidae</taxon>
        <taxon>Noctuinae</taxon>
        <taxon>Athetis</taxon>
    </lineage>
</organism>
<dbReference type="Pfam" id="PF02949">
    <property type="entry name" value="7tm_6"/>
    <property type="match status" value="1"/>
</dbReference>
<feature type="transmembrane region" description="Helical" evidence="10">
    <location>
        <begin position="14"/>
        <end position="32"/>
    </location>
</feature>
<dbReference type="GO" id="GO:0005886">
    <property type="term" value="C:plasma membrane"/>
    <property type="evidence" value="ECO:0007669"/>
    <property type="project" value="UniProtKB-SubCell"/>
</dbReference>
<proteinExistence type="evidence at transcript level"/>
<evidence type="ECO:0000256" key="2">
    <source>
        <dbReference type="ARBA" id="ARBA00022475"/>
    </source>
</evidence>
<dbReference type="AlphaFoldDB" id="A0A1B3B736"/>
<evidence type="ECO:0000256" key="3">
    <source>
        <dbReference type="ARBA" id="ARBA00022606"/>
    </source>
</evidence>
<feature type="transmembrane region" description="Helical" evidence="10">
    <location>
        <begin position="81"/>
        <end position="101"/>
    </location>
</feature>
<dbReference type="PANTHER" id="PTHR21137:SF35">
    <property type="entry name" value="ODORANT RECEPTOR 19A-RELATED"/>
    <property type="match status" value="1"/>
</dbReference>
<keyword evidence="6 10" id="KW-1133">Transmembrane helix</keyword>
<evidence type="ECO:0000256" key="7">
    <source>
        <dbReference type="ARBA" id="ARBA00023136"/>
    </source>
</evidence>
<evidence type="ECO:0000256" key="1">
    <source>
        <dbReference type="ARBA" id="ARBA00004651"/>
    </source>
</evidence>